<name>A0ABV8PS19_9BACT</name>
<organism evidence="3 4">
    <name type="scientific">Parasediminibacterium paludis</name>
    <dbReference type="NCBI Taxonomy" id="908966"/>
    <lineage>
        <taxon>Bacteria</taxon>
        <taxon>Pseudomonadati</taxon>
        <taxon>Bacteroidota</taxon>
        <taxon>Chitinophagia</taxon>
        <taxon>Chitinophagales</taxon>
        <taxon>Chitinophagaceae</taxon>
        <taxon>Parasediminibacterium</taxon>
    </lineage>
</organism>
<feature type="signal peptide" evidence="2">
    <location>
        <begin position="1"/>
        <end position="18"/>
    </location>
</feature>
<reference evidence="4" key="1">
    <citation type="journal article" date="2019" name="Int. J. Syst. Evol. Microbiol.">
        <title>The Global Catalogue of Microorganisms (GCM) 10K type strain sequencing project: providing services to taxonomists for standard genome sequencing and annotation.</title>
        <authorList>
            <consortium name="The Broad Institute Genomics Platform"/>
            <consortium name="The Broad Institute Genome Sequencing Center for Infectious Disease"/>
            <person name="Wu L."/>
            <person name="Ma J."/>
        </authorList>
    </citation>
    <scope>NUCLEOTIDE SEQUENCE [LARGE SCALE GENOMIC DNA]</scope>
    <source>
        <strain evidence="4">CECT 8010</strain>
    </source>
</reference>
<comment type="caution">
    <text evidence="3">The sequence shown here is derived from an EMBL/GenBank/DDBJ whole genome shotgun (WGS) entry which is preliminary data.</text>
</comment>
<evidence type="ECO:0000313" key="4">
    <source>
        <dbReference type="Proteomes" id="UP001595906"/>
    </source>
</evidence>
<evidence type="ECO:0000256" key="2">
    <source>
        <dbReference type="SAM" id="SignalP"/>
    </source>
</evidence>
<dbReference type="RefSeq" id="WP_379012338.1">
    <property type="nucleotide sequence ID" value="NZ_JBHSDC010000002.1"/>
</dbReference>
<keyword evidence="2" id="KW-0732">Signal</keyword>
<sequence length="276" mass="30554">MKKIIVMTMICLPFLVAAQQNKAQERQQKAAEKKAKIEQLIKQEEEGALVFQKQSTFGLNFNSDGFGFTYEHGKYKTIKKTNLWWLSLGERKDPKQYKQTNTFTGGGGAVVFFGNSYVYGKQNNFYYLRLGFGQQKLLGAKGSKNGVAVSAIYGGGLSLGMLKPYYVQVPDNSAQGTGTKDIKYTDSTASTFLDPTAIIGGSGFGKGLGEIKFVPGATTRVALRFDYGRFRETISALEVGINAEFYSQAMPILVGVNDQKKFFFNGYIALQFGRRK</sequence>
<evidence type="ECO:0008006" key="5">
    <source>
        <dbReference type="Google" id="ProtNLM"/>
    </source>
</evidence>
<accession>A0ABV8PS19</accession>
<evidence type="ECO:0000256" key="1">
    <source>
        <dbReference type="SAM" id="Coils"/>
    </source>
</evidence>
<dbReference type="Proteomes" id="UP001595906">
    <property type="component" value="Unassembled WGS sequence"/>
</dbReference>
<evidence type="ECO:0000313" key="3">
    <source>
        <dbReference type="EMBL" id="MFC4230953.1"/>
    </source>
</evidence>
<keyword evidence="1" id="KW-0175">Coiled coil</keyword>
<proteinExistence type="predicted"/>
<protein>
    <recommendedName>
        <fullName evidence="5">Outer membrane protein beta-barrel domain-containing protein</fullName>
    </recommendedName>
</protein>
<gene>
    <name evidence="3" type="ORF">ACFOW1_03560</name>
</gene>
<feature type="chain" id="PRO_5045966743" description="Outer membrane protein beta-barrel domain-containing protein" evidence="2">
    <location>
        <begin position="19"/>
        <end position="276"/>
    </location>
</feature>
<dbReference type="EMBL" id="JBHSDC010000002">
    <property type="protein sequence ID" value="MFC4230953.1"/>
    <property type="molecule type" value="Genomic_DNA"/>
</dbReference>
<keyword evidence="4" id="KW-1185">Reference proteome</keyword>
<feature type="coiled-coil region" evidence="1">
    <location>
        <begin position="15"/>
        <end position="43"/>
    </location>
</feature>